<name>A0A7S2ITY0_9DINO</name>
<dbReference type="InterPro" id="IPR014710">
    <property type="entry name" value="RmlC-like_jellyroll"/>
</dbReference>
<dbReference type="EMBL" id="HBGW01019086">
    <property type="protein sequence ID" value="CAD9528998.1"/>
    <property type="molecule type" value="Transcribed_RNA"/>
</dbReference>
<organism evidence="1">
    <name type="scientific">Zooxanthella nutricula</name>
    <dbReference type="NCBI Taxonomy" id="1333877"/>
    <lineage>
        <taxon>Eukaryota</taxon>
        <taxon>Sar</taxon>
        <taxon>Alveolata</taxon>
        <taxon>Dinophyceae</taxon>
        <taxon>Peridiniales</taxon>
        <taxon>Peridiniales incertae sedis</taxon>
        <taxon>Zooxanthella</taxon>
    </lineage>
</organism>
<protein>
    <submittedName>
        <fullName evidence="1">Uncharacterized protein</fullName>
    </submittedName>
</protein>
<proteinExistence type="predicted"/>
<gene>
    <name evidence="1" type="ORF">BRAN1462_LOCUS12028</name>
</gene>
<accession>A0A7S2ITY0</accession>
<dbReference type="Gene3D" id="2.60.120.10">
    <property type="entry name" value="Jelly Rolls"/>
    <property type="match status" value="1"/>
</dbReference>
<reference evidence="1" key="1">
    <citation type="submission" date="2021-01" db="EMBL/GenBank/DDBJ databases">
        <authorList>
            <person name="Corre E."/>
            <person name="Pelletier E."/>
            <person name="Niang G."/>
            <person name="Scheremetjew M."/>
            <person name="Finn R."/>
            <person name="Kale V."/>
            <person name="Holt S."/>
            <person name="Cochrane G."/>
            <person name="Meng A."/>
            <person name="Brown T."/>
            <person name="Cohen L."/>
        </authorList>
    </citation>
    <scope>NUCLEOTIDE SEQUENCE</scope>
    <source>
        <strain evidence="1">RCC3387</strain>
    </source>
</reference>
<dbReference type="AlphaFoldDB" id="A0A7S2ITY0"/>
<evidence type="ECO:0000313" key="1">
    <source>
        <dbReference type="EMBL" id="CAD9528998.1"/>
    </source>
</evidence>
<sequence length="213" mass="23736">MQKVLAEGSRLRMTDFRLAPGETRSIEHPYPTLRWEVVGGAEPRLPPPVFFKAGSAHHAQNAREVEYREIVFELLAGTQPAHSCEAIQQLEAATKFNPMIGTEVNFENDLLRATEIVLPPGGGKPDDFHQHTLDYGLVWVGDNMKLGLWHPGTDGKAVAEFRDQDIEDGFALFKPMANGGFEEAEGKPVSYAMHSVTNDSKESWARCYQVEVK</sequence>